<dbReference type="Proteomes" id="UP000219813">
    <property type="component" value="Chromosome 5"/>
</dbReference>
<dbReference type="EMBL" id="LT594626">
    <property type="protein sequence ID" value="SBT87562.1"/>
    <property type="molecule type" value="Genomic_DNA"/>
</dbReference>
<sequence length="233" mass="26920">MVQKRKLMFFIKINVFIFLTWISHIDDNKGIIDKHFYKTINVYRILSTKSFGFFRKFKEGDSNMVSVKEDISTINGGNKIYKSNNMKETDETNLQSNESLLNSEGACELYEKIIPSVHIEKDSCFKNNVLGNMSFKNEDKSVMNPNNENIKKKSYIKYVFLFVLPMLLPLAELIMHLYETLSWSDYYGSSTDALSIMSIVNIGVMSTLTFIVIIFIIFICISLKKGKNEAFKI</sequence>
<feature type="transmembrane region" description="Helical" evidence="1">
    <location>
        <begin position="198"/>
        <end position="223"/>
    </location>
</feature>
<gene>
    <name evidence="3" type="primary">PmUG01_05042500</name>
    <name evidence="3" type="ORF">PMUG01_05042500</name>
</gene>
<dbReference type="OrthoDB" id="388916at2759"/>
<protein>
    <recommendedName>
        <fullName evidence="5">Fam-h protein</fullName>
    </recommendedName>
</protein>
<keyword evidence="1" id="KW-0472">Membrane</keyword>
<dbReference type="GeneID" id="39867467"/>
<dbReference type="Pfam" id="PF12420">
    <property type="entry name" value="DUF3671"/>
    <property type="match status" value="1"/>
</dbReference>
<keyword evidence="4" id="KW-1185">Reference proteome</keyword>
<organism evidence="3 4">
    <name type="scientific">Plasmodium malariae</name>
    <dbReference type="NCBI Taxonomy" id="5858"/>
    <lineage>
        <taxon>Eukaryota</taxon>
        <taxon>Sar</taxon>
        <taxon>Alveolata</taxon>
        <taxon>Apicomplexa</taxon>
        <taxon>Aconoidasida</taxon>
        <taxon>Haemosporida</taxon>
        <taxon>Plasmodiidae</taxon>
        <taxon>Plasmodium</taxon>
        <taxon>Plasmodium (Plasmodium)</taxon>
    </lineage>
</organism>
<proteinExistence type="predicted"/>
<accession>A0A1D3JM53</accession>
<keyword evidence="1" id="KW-1133">Transmembrane helix</keyword>
<dbReference type="RefSeq" id="XP_028860567.1">
    <property type="nucleotide sequence ID" value="XM_029003641.1"/>
</dbReference>
<dbReference type="AlphaFoldDB" id="A0A1D3JM53"/>
<evidence type="ECO:0000313" key="3">
    <source>
        <dbReference type="EMBL" id="SBT87562.1"/>
    </source>
</evidence>
<evidence type="ECO:0000256" key="1">
    <source>
        <dbReference type="SAM" id="Phobius"/>
    </source>
</evidence>
<evidence type="ECO:0000313" key="4">
    <source>
        <dbReference type="Proteomes" id="UP000219813"/>
    </source>
</evidence>
<evidence type="ECO:0008006" key="5">
    <source>
        <dbReference type="Google" id="ProtNLM"/>
    </source>
</evidence>
<keyword evidence="2" id="KW-0732">Signal</keyword>
<feature type="chain" id="PRO_5008915870" description="Fam-h protein" evidence="2">
    <location>
        <begin position="23"/>
        <end position="233"/>
    </location>
</feature>
<feature type="transmembrane region" description="Helical" evidence="1">
    <location>
        <begin position="158"/>
        <end position="178"/>
    </location>
</feature>
<dbReference type="InterPro" id="IPR022139">
    <property type="entry name" value="Fam-L/Fam-M-like_plasmodium"/>
</dbReference>
<dbReference type="VEuPathDB" id="PlasmoDB:PmUG01_05042500"/>
<name>A0A1D3JM53_PLAMA</name>
<reference evidence="3 4" key="1">
    <citation type="submission" date="2016-06" db="EMBL/GenBank/DDBJ databases">
        <authorList>
            <consortium name="Pathogen Informatics"/>
        </authorList>
    </citation>
    <scope>NUCLEOTIDE SEQUENCE [LARGE SCALE GENOMIC DNA]</scope>
</reference>
<feature type="signal peptide" evidence="2">
    <location>
        <begin position="1"/>
        <end position="22"/>
    </location>
</feature>
<keyword evidence="1" id="KW-0812">Transmembrane</keyword>
<dbReference type="KEGG" id="pmal:PMUG01_05042500"/>
<evidence type="ECO:0000256" key="2">
    <source>
        <dbReference type="SAM" id="SignalP"/>
    </source>
</evidence>